<evidence type="ECO:0000313" key="3">
    <source>
        <dbReference type="EMBL" id="GFO45596.1"/>
    </source>
</evidence>
<feature type="region of interest" description="Disordered" evidence="1">
    <location>
        <begin position="101"/>
        <end position="130"/>
    </location>
</feature>
<keyword evidence="2" id="KW-1133">Transmembrane helix</keyword>
<feature type="region of interest" description="Disordered" evidence="1">
    <location>
        <begin position="186"/>
        <end position="210"/>
    </location>
</feature>
<sequence length="564" mass="62512">MNEENDTGKHEFNFFLDKEIQQKLLEADEEIAAKEAALFKNQVANSKVQLTPNPSSSLVHSNSSNAAGTFKSSLSKPVKDSLRANISGWCSGPGVIYRKSESDLPLRSRGQQSLRDALPRDSKFRPQTHNPQDFVFRHYADPRRYIEQYRKEHSCYDTTTTSATRGEFLDTRRFYAYNQYSPLAVPTQNNAPPLNNPLPSPYQDLPQSTSEQTIYNQKKLLQQSQAPTLQYTNRREQTKQTISANLRPSNLQKFSRSNTTNLESKAKTSEHLQESNVTLDHEDHVKRVGSARGSASPGINGLSLQRNPTPSDLERLSARGQRTPSKGIPADSNSSNQFSGRKLGQVPSSHTRTLDALASQAPIGGKQRVVESRLRALTKDFFSQIVSPNLSLVFIDKCFEFFSFGRGAVAHLVEELATKSEVRGSKNSPGQIILSLLLLVHPALNGQLGLLRPGESKGGEESNGKLPRNAICQNNQDLSLGFPMLGLSVASTLLSFAAVSIVLWLKDHETEPVARQDLYGGFDGAMVSGFALKYLKDFPVEVRSRSEEGEKVRDHLEVDRLSVA</sequence>
<keyword evidence="4" id="KW-1185">Reference proteome</keyword>
<name>A0AAV4DNT9_9GAST</name>
<feature type="compositionally biased region" description="Basic and acidic residues" evidence="1">
    <location>
        <begin position="264"/>
        <end position="286"/>
    </location>
</feature>
<dbReference type="Proteomes" id="UP000735302">
    <property type="component" value="Unassembled WGS sequence"/>
</dbReference>
<gene>
    <name evidence="3" type="ORF">PoB_007210100</name>
</gene>
<evidence type="ECO:0000256" key="2">
    <source>
        <dbReference type="SAM" id="Phobius"/>
    </source>
</evidence>
<organism evidence="3 4">
    <name type="scientific">Plakobranchus ocellatus</name>
    <dbReference type="NCBI Taxonomy" id="259542"/>
    <lineage>
        <taxon>Eukaryota</taxon>
        <taxon>Metazoa</taxon>
        <taxon>Spiralia</taxon>
        <taxon>Lophotrochozoa</taxon>
        <taxon>Mollusca</taxon>
        <taxon>Gastropoda</taxon>
        <taxon>Heterobranchia</taxon>
        <taxon>Euthyneura</taxon>
        <taxon>Panpulmonata</taxon>
        <taxon>Sacoglossa</taxon>
        <taxon>Placobranchoidea</taxon>
        <taxon>Plakobranchidae</taxon>
        <taxon>Plakobranchus</taxon>
    </lineage>
</organism>
<feature type="compositionally biased region" description="Polar residues" evidence="1">
    <location>
        <begin position="246"/>
        <end position="263"/>
    </location>
</feature>
<accession>A0AAV4DNT9</accession>
<keyword evidence="2" id="KW-0472">Membrane</keyword>
<dbReference type="EMBL" id="BLXT01008064">
    <property type="protein sequence ID" value="GFO45596.1"/>
    <property type="molecule type" value="Genomic_DNA"/>
</dbReference>
<dbReference type="AlphaFoldDB" id="A0AAV4DNT9"/>
<evidence type="ECO:0000313" key="4">
    <source>
        <dbReference type="Proteomes" id="UP000735302"/>
    </source>
</evidence>
<protein>
    <submittedName>
        <fullName evidence="3">Uncharacterized protein</fullName>
    </submittedName>
</protein>
<feature type="transmembrane region" description="Helical" evidence="2">
    <location>
        <begin position="480"/>
        <end position="505"/>
    </location>
</feature>
<feature type="compositionally biased region" description="Low complexity" evidence="1">
    <location>
        <begin position="53"/>
        <end position="65"/>
    </location>
</feature>
<comment type="caution">
    <text evidence="3">The sequence shown here is derived from an EMBL/GenBank/DDBJ whole genome shotgun (WGS) entry which is preliminary data.</text>
</comment>
<keyword evidence="2" id="KW-0812">Transmembrane</keyword>
<feature type="region of interest" description="Disordered" evidence="1">
    <location>
        <begin position="246"/>
        <end position="347"/>
    </location>
</feature>
<feature type="region of interest" description="Disordered" evidence="1">
    <location>
        <begin position="51"/>
        <end position="74"/>
    </location>
</feature>
<proteinExistence type="predicted"/>
<evidence type="ECO:0000256" key="1">
    <source>
        <dbReference type="SAM" id="MobiDB-lite"/>
    </source>
</evidence>
<reference evidence="3 4" key="1">
    <citation type="journal article" date="2021" name="Elife">
        <title>Chloroplast acquisition without the gene transfer in kleptoplastic sea slugs, Plakobranchus ocellatus.</title>
        <authorList>
            <person name="Maeda T."/>
            <person name="Takahashi S."/>
            <person name="Yoshida T."/>
            <person name="Shimamura S."/>
            <person name="Takaki Y."/>
            <person name="Nagai Y."/>
            <person name="Toyoda A."/>
            <person name="Suzuki Y."/>
            <person name="Arimoto A."/>
            <person name="Ishii H."/>
            <person name="Satoh N."/>
            <person name="Nishiyama T."/>
            <person name="Hasebe M."/>
            <person name="Maruyama T."/>
            <person name="Minagawa J."/>
            <person name="Obokata J."/>
            <person name="Shigenobu S."/>
        </authorList>
    </citation>
    <scope>NUCLEOTIDE SEQUENCE [LARGE SCALE GENOMIC DNA]</scope>
</reference>